<evidence type="ECO:0000256" key="1">
    <source>
        <dbReference type="ARBA" id="ARBA00022450"/>
    </source>
</evidence>
<evidence type="ECO:0000256" key="2">
    <source>
        <dbReference type="ARBA" id="ARBA00022553"/>
    </source>
</evidence>
<proteinExistence type="predicted"/>
<dbReference type="EMBL" id="VLKU01000010">
    <property type="protein sequence ID" value="TWI31271.1"/>
    <property type="molecule type" value="Genomic_DNA"/>
</dbReference>
<evidence type="ECO:0000313" key="5">
    <source>
        <dbReference type="Proteomes" id="UP000316225"/>
    </source>
</evidence>
<dbReference type="InterPro" id="IPR036736">
    <property type="entry name" value="ACP-like_sf"/>
</dbReference>
<evidence type="ECO:0000259" key="3">
    <source>
        <dbReference type="PROSITE" id="PS50075"/>
    </source>
</evidence>
<dbReference type="PROSITE" id="PS00012">
    <property type="entry name" value="PHOSPHOPANTETHEINE"/>
    <property type="match status" value="1"/>
</dbReference>
<sequence>MSDALLTESATVLDPAQITRDWLEARVSKMIDDEEEIDPEENLLLYGLDSISVMQLISDLRGAGVGLSFAELGQQPTLNKWWNLIAAKLPR</sequence>
<dbReference type="SUPFAM" id="SSF47336">
    <property type="entry name" value="ACP-like"/>
    <property type="match status" value="1"/>
</dbReference>
<dbReference type="Proteomes" id="UP000316225">
    <property type="component" value="Unassembled WGS sequence"/>
</dbReference>
<protein>
    <submittedName>
        <fullName evidence="4">Bifunctional isochorismate lyase/aryl carrier protein/2,3-dihydroxybenzoate-AMP ligase</fullName>
    </submittedName>
</protein>
<dbReference type="InterPro" id="IPR006162">
    <property type="entry name" value="Ppantetheine_attach_site"/>
</dbReference>
<evidence type="ECO:0000313" key="4">
    <source>
        <dbReference type="EMBL" id="TWI31271.1"/>
    </source>
</evidence>
<dbReference type="AlphaFoldDB" id="A0A562NH79"/>
<dbReference type="GO" id="GO:0016874">
    <property type="term" value="F:ligase activity"/>
    <property type="evidence" value="ECO:0007669"/>
    <property type="project" value="UniProtKB-KW"/>
</dbReference>
<keyword evidence="4" id="KW-0436">Ligase</keyword>
<dbReference type="RefSeq" id="WP_242008234.1">
    <property type="nucleotide sequence ID" value="NZ_VLKU01000010.1"/>
</dbReference>
<accession>A0A562NH79</accession>
<keyword evidence="4" id="KW-0456">Lyase</keyword>
<keyword evidence="1" id="KW-0596">Phosphopantetheine</keyword>
<reference evidence="4 5" key="1">
    <citation type="journal article" date="2015" name="Stand. Genomic Sci.">
        <title>Genomic Encyclopedia of Bacterial and Archaeal Type Strains, Phase III: the genomes of soil and plant-associated and newly described type strains.</title>
        <authorList>
            <person name="Whitman W.B."/>
            <person name="Woyke T."/>
            <person name="Klenk H.P."/>
            <person name="Zhou Y."/>
            <person name="Lilburn T.G."/>
            <person name="Beck B.J."/>
            <person name="De Vos P."/>
            <person name="Vandamme P."/>
            <person name="Eisen J.A."/>
            <person name="Garrity G."/>
            <person name="Hugenholtz P."/>
            <person name="Kyrpides N.C."/>
        </authorList>
    </citation>
    <scope>NUCLEOTIDE SEQUENCE [LARGE SCALE GENOMIC DNA]</scope>
    <source>
        <strain evidence="4 5">CGMCC 1.5364</strain>
    </source>
</reference>
<keyword evidence="2" id="KW-0597">Phosphoprotein</keyword>
<dbReference type="Pfam" id="PF00550">
    <property type="entry name" value="PP-binding"/>
    <property type="match status" value="1"/>
</dbReference>
<dbReference type="PROSITE" id="PS50075">
    <property type="entry name" value="CARRIER"/>
    <property type="match status" value="1"/>
</dbReference>
<gene>
    <name evidence="4" type="ORF">IQ24_03129</name>
</gene>
<comment type="caution">
    <text evidence="4">The sequence shown here is derived from an EMBL/GenBank/DDBJ whole genome shotgun (WGS) entry which is preliminary data.</text>
</comment>
<dbReference type="Gene3D" id="1.10.1200.10">
    <property type="entry name" value="ACP-like"/>
    <property type="match status" value="1"/>
</dbReference>
<keyword evidence="5" id="KW-1185">Reference proteome</keyword>
<organism evidence="4 5">
    <name type="scientific">Paracoccus sulfuroxidans</name>
    <dbReference type="NCBI Taxonomy" id="384678"/>
    <lineage>
        <taxon>Bacteria</taxon>
        <taxon>Pseudomonadati</taxon>
        <taxon>Pseudomonadota</taxon>
        <taxon>Alphaproteobacteria</taxon>
        <taxon>Rhodobacterales</taxon>
        <taxon>Paracoccaceae</taxon>
        <taxon>Paracoccus</taxon>
    </lineage>
</organism>
<name>A0A562NH79_9RHOB</name>
<feature type="domain" description="Carrier" evidence="3">
    <location>
        <begin position="14"/>
        <end position="89"/>
    </location>
</feature>
<dbReference type="InterPro" id="IPR009081">
    <property type="entry name" value="PP-bd_ACP"/>
</dbReference>
<dbReference type="GO" id="GO:0016829">
    <property type="term" value="F:lyase activity"/>
    <property type="evidence" value="ECO:0007669"/>
    <property type="project" value="UniProtKB-KW"/>
</dbReference>